<keyword evidence="1" id="KW-1133">Transmembrane helix</keyword>
<keyword evidence="1" id="KW-0812">Transmembrane</keyword>
<protein>
    <submittedName>
        <fullName evidence="2">Uncharacterized protein</fullName>
    </submittedName>
</protein>
<evidence type="ECO:0000256" key="1">
    <source>
        <dbReference type="SAM" id="Phobius"/>
    </source>
</evidence>
<dbReference type="RefSeq" id="WP_154483269.1">
    <property type="nucleotide sequence ID" value="NZ_VUNF01000047.1"/>
</dbReference>
<dbReference type="AlphaFoldDB" id="A0A6I2U5J5"/>
<evidence type="ECO:0000313" key="3">
    <source>
        <dbReference type="Proteomes" id="UP000450161"/>
    </source>
</evidence>
<reference evidence="2 3" key="1">
    <citation type="submission" date="2019-08" db="EMBL/GenBank/DDBJ databases">
        <title>In-depth cultivation of the pig gut microbiome towards novel bacterial diversity and tailored functional studies.</title>
        <authorList>
            <person name="Wylensek D."/>
            <person name="Hitch T.C.A."/>
            <person name="Clavel T."/>
        </authorList>
    </citation>
    <scope>NUCLEOTIDE SEQUENCE [LARGE SCALE GENOMIC DNA]</scope>
    <source>
        <strain evidence="2 3">LKV-178-WT-2C</strain>
    </source>
</reference>
<gene>
    <name evidence="2" type="ORF">FYJ72_14210</name>
</gene>
<proteinExistence type="predicted"/>
<dbReference type="EMBL" id="VUNF01000047">
    <property type="protein sequence ID" value="MST78774.1"/>
    <property type="molecule type" value="Genomic_DNA"/>
</dbReference>
<sequence>MKKIDTDELRAQLDTFSPEQQRDMDRDLLNEYINVFRALSGIVEQSIRNYKIISEQVDASTAKVGKLLPMLKEANTVRVDERIKSSIEKVAVKMGDDVADAFGKKVRAVLDDVNEASGRISIPLDVAAACMLTLIFTFSILVLVVIVNITEIHSGVLWIVLGGGFGAEILIYWLVWYLHRKGWV</sequence>
<dbReference type="Proteomes" id="UP000450161">
    <property type="component" value="Unassembled WGS sequence"/>
</dbReference>
<accession>A0A6I2U5J5</accession>
<keyword evidence="1" id="KW-0472">Membrane</keyword>
<organism evidence="2 3">
    <name type="scientific">Segatella copri</name>
    <dbReference type="NCBI Taxonomy" id="165179"/>
    <lineage>
        <taxon>Bacteria</taxon>
        <taxon>Pseudomonadati</taxon>
        <taxon>Bacteroidota</taxon>
        <taxon>Bacteroidia</taxon>
        <taxon>Bacteroidales</taxon>
        <taxon>Prevotellaceae</taxon>
        <taxon>Segatella</taxon>
    </lineage>
</organism>
<feature type="transmembrane region" description="Helical" evidence="1">
    <location>
        <begin position="155"/>
        <end position="178"/>
    </location>
</feature>
<evidence type="ECO:0000313" key="2">
    <source>
        <dbReference type="EMBL" id="MST78774.1"/>
    </source>
</evidence>
<comment type="caution">
    <text evidence="2">The sequence shown here is derived from an EMBL/GenBank/DDBJ whole genome shotgun (WGS) entry which is preliminary data.</text>
</comment>
<feature type="transmembrane region" description="Helical" evidence="1">
    <location>
        <begin position="126"/>
        <end position="149"/>
    </location>
</feature>
<name>A0A6I2U5J5_9BACT</name>